<reference evidence="2 3" key="1">
    <citation type="journal article" date="2016" name="Nat. Commun.">
        <title>Thousands of microbial genomes shed light on interconnected biogeochemical processes in an aquifer system.</title>
        <authorList>
            <person name="Anantharaman K."/>
            <person name="Brown C.T."/>
            <person name="Hug L.A."/>
            <person name="Sharon I."/>
            <person name="Castelle C.J."/>
            <person name="Probst A.J."/>
            <person name="Thomas B.C."/>
            <person name="Singh A."/>
            <person name="Wilkins M.J."/>
            <person name="Karaoz U."/>
            <person name="Brodie E.L."/>
            <person name="Williams K.H."/>
            <person name="Hubbard S.S."/>
            <person name="Banfield J.F."/>
        </authorList>
    </citation>
    <scope>NUCLEOTIDE SEQUENCE [LARGE SCALE GENOMIC DNA]</scope>
</reference>
<keyword evidence="1" id="KW-1133">Transmembrane helix</keyword>
<dbReference type="STRING" id="1798561.A3B87_01995"/>
<keyword evidence="1" id="KW-0472">Membrane</keyword>
<comment type="caution">
    <text evidence="2">The sequence shown here is derived from an EMBL/GenBank/DDBJ whole genome shotgun (WGS) entry which is preliminary data.</text>
</comment>
<dbReference type="InterPro" id="IPR043993">
    <property type="entry name" value="T4SS_pilin"/>
</dbReference>
<feature type="transmembrane region" description="Helical" evidence="1">
    <location>
        <begin position="89"/>
        <end position="110"/>
    </location>
</feature>
<evidence type="ECO:0000256" key="1">
    <source>
        <dbReference type="SAM" id="Phobius"/>
    </source>
</evidence>
<feature type="transmembrane region" description="Helical" evidence="1">
    <location>
        <begin position="21"/>
        <end position="44"/>
    </location>
</feature>
<name>A0A1F6FL66_9BACT</name>
<dbReference type="Proteomes" id="UP000179136">
    <property type="component" value="Unassembled WGS sequence"/>
</dbReference>
<evidence type="ECO:0000313" key="2">
    <source>
        <dbReference type="EMBL" id="OGG86576.1"/>
    </source>
</evidence>
<gene>
    <name evidence="2" type="ORF">A3B87_01995</name>
</gene>
<accession>A0A1F6FL66</accession>
<dbReference type="EMBL" id="MFMW01000032">
    <property type="protein sequence ID" value="OGG86576.1"/>
    <property type="molecule type" value="Genomic_DNA"/>
</dbReference>
<evidence type="ECO:0000313" key="3">
    <source>
        <dbReference type="Proteomes" id="UP000179136"/>
    </source>
</evidence>
<dbReference type="Pfam" id="PF18895">
    <property type="entry name" value="T4SS_pilin"/>
    <property type="match status" value="1"/>
</dbReference>
<protein>
    <submittedName>
        <fullName evidence="2">Uncharacterized protein</fullName>
    </submittedName>
</protein>
<feature type="transmembrane region" description="Helical" evidence="1">
    <location>
        <begin position="131"/>
        <end position="154"/>
    </location>
</feature>
<proteinExistence type="predicted"/>
<keyword evidence="1" id="KW-0812">Transmembrane</keyword>
<dbReference type="AlphaFoldDB" id="A0A1F6FL66"/>
<organism evidence="2 3">
    <name type="scientific">Candidatus Kuenenbacteria bacterium RIFCSPHIGHO2_02_FULL_39_13</name>
    <dbReference type="NCBI Taxonomy" id="1798561"/>
    <lineage>
        <taxon>Bacteria</taxon>
        <taxon>Candidatus Kueneniibacteriota</taxon>
    </lineage>
</organism>
<sequence length="160" mass="17629">MSVKRESPKVKRAIKKDNLDMLMKKILLISVIFILGMSFVLPVLGQMPAQQSNPSADTAEGIINKQLQDLELIGLPAEPDNPVDPIVNLIKMSFSFLAIIFLIFIIYAGFRWMLSGGNSETIEKAKKTIAAALIGLVIIFLSYAITAFVFNVVLSGGRRF</sequence>